<dbReference type="EMBL" id="RZGX01000040">
    <property type="protein sequence ID" value="RUR18336.1"/>
    <property type="molecule type" value="Genomic_DNA"/>
</dbReference>
<evidence type="ECO:0000313" key="2">
    <source>
        <dbReference type="Proteomes" id="UP000287374"/>
    </source>
</evidence>
<gene>
    <name evidence="1" type="ORF">ELY20_16625</name>
</gene>
<evidence type="ECO:0000313" key="1">
    <source>
        <dbReference type="EMBL" id="RUR18336.1"/>
    </source>
</evidence>
<accession>A0ABY0CE28</accession>
<protein>
    <recommendedName>
        <fullName evidence="3">Dot/Icm T4SS effector</fullName>
    </recommendedName>
</protein>
<comment type="caution">
    <text evidence="1">The sequence shown here is derived from an EMBL/GenBank/DDBJ whole genome shotgun (WGS) entry which is preliminary data.</text>
</comment>
<organism evidence="1 2">
    <name type="scientific">Legionella qingyii</name>
    <dbReference type="NCBI Taxonomy" id="2184757"/>
    <lineage>
        <taxon>Bacteria</taxon>
        <taxon>Pseudomonadati</taxon>
        <taxon>Pseudomonadota</taxon>
        <taxon>Gammaproteobacteria</taxon>
        <taxon>Legionellales</taxon>
        <taxon>Legionellaceae</taxon>
        <taxon>Legionella</taxon>
    </lineage>
</organism>
<dbReference type="Proteomes" id="UP000287374">
    <property type="component" value="Unassembled WGS sequence"/>
</dbReference>
<name>A0ABY0CE28_9GAMM</name>
<dbReference type="RefSeq" id="WP_127059517.1">
    <property type="nucleotide sequence ID" value="NZ_RZGX01000040.1"/>
</dbReference>
<sequence>MASSKTDLNSNWISEGTLVPNTSEMIANVACSYSRAFILKGSTQLVNNTYDKSQRLSLYKAVKDLRGLYREHLDFSLEINTEYQGFHRIIELCKKLSLGNCYEMALMALDYVLRYAPPSVNREHLDFSLEINTEYQRFHRIIELCKKLSLGNCYEMALMALDYVLRYAPPSVNAEVYQIEGGDHVFLVVGRKKNSNPNNPATWGKDAYICDPWSNKVYPASEYLTQTKNYIFLRKMDGDYSNQLENFDKHHHKLSPIPSENTEYLRKAHSRPHLDKVIGLFQTRMKATLNALEKLETNLRAIMKRLEVKYPNDTQKKEIIEKMVDKLHATIGKIKDDIKKDYATLPYDILRSNLESLSKESLSSFQKAISVSEADKTVLMKYNDENSYATKALRFFNIKPKTVRDTRDALIEAHKSVEKISKKN</sequence>
<keyword evidence="2" id="KW-1185">Reference proteome</keyword>
<evidence type="ECO:0008006" key="3">
    <source>
        <dbReference type="Google" id="ProtNLM"/>
    </source>
</evidence>
<proteinExistence type="predicted"/>
<reference evidence="1 2" key="1">
    <citation type="submission" date="2018-12" db="EMBL/GenBank/DDBJ databases">
        <title>Legionella sp,whole genome shotgun sequence.</title>
        <authorList>
            <person name="Wu H."/>
        </authorList>
    </citation>
    <scope>NUCLEOTIDE SEQUENCE [LARGE SCALE GENOMIC DNA]</scope>
    <source>
        <strain evidence="2">km489</strain>
    </source>
</reference>